<evidence type="ECO:0000313" key="2">
    <source>
        <dbReference type="Proteomes" id="UP000295217"/>
    </source>
</evidence>
<dbReference type="Pfam" id="PF13624">
    <property type="entry name" value="SurA_N_3"/>
    <property type="match status" value="1"/>
</dbReference>
<dbReference type="OrthoDB" id="3212108at2"/>
<dbReference type="AlphaFoldDB" id="A0A4R5AHC8"/>
<sequence length="236" mass="25167">MGEDRHRRRHRPPARPGRDPGWIGCAGIVCPAVRRTRVPTKRITVSTIRRIVIASLAAASAVALTACDSEQIGAAVVIDGDRFTVEDLQNEVARAERLEGFDVEAAGGMPAFQRTVLTRHIQHEIFVRLAEDEDLEVSEAEIDDAIDEISAQAPGGDLSTALAQAGYTEKAFRAGVADQLIAQSYSEETGADTAALTEVLADLGDELGVEVNPRYGTWGEDLSVSADTGSISEPAS</sequence>
<keyword evidence="2" id="KW-1185">Reference proteome</keyword>
<dbReference type="Proteomes" id="UP000295217">
    <property type="component" value="Unassembled WGS sequence"/>
</dbReference>
<gene>
    <name evidence="1" type="ORF">E1262_07610</name>
</gene>
<accession>A0A4R5AHC8</accession>
<organism evidence="1 2">
    <name type="scientific">Jiangella aurantiaca</name>
    <dbReference type="NCBI Taxonomy" id="2530373"/>
    <lineage>
        <taxon>Bacteria</taxon>
        <taxon>Bacillati</taxon>
        <taxon>Actinomycetota</taxon>
        <taxon>Actinomycetes</taxon>
        <taxon>Jiangellales</taxon>
        <taxon>Jiangellaceae</taxon>
        <taxon>Jiangella</taxon>
    </lineage>
</organism>
<dbReference type="SUPFAM" id="SSF109998">
    <property type="entry name" value="Triger factor/SurA peptide-binding domain-like"/>
    <property type="match status" value="1"/>
</dbReference>
<evidence type="ECO:0000313" key="1">
    <source>
        <dbReference type="EMBL" id="TDD71085.1"/>
    </source>
</evidence>
<dbReference type="InterPro" id="IPR027304">
    <property type="entry name" value="Trigger_fact/SurA_dom_sf"/>
</dbReference>
<proteinExistence type="predicted"/>
<comment type="caution">
    <text evidence="1">The sequence shown here is derived from an EMBL/GenBank/DDBJ whole genome shotgun (WGS) entry which is preliminary data.</text>
</comment>
<evidence type="ECO:0008006" key="3">
    <source>
        <dbReference type="Google" id="ProtNLM"/>
    </source>
</evidence>
<reference evidence="1 2" key="1">
    <citation type="submission" date="2019-02" db="EMBL/GenBank/DDBJ databases">
        <title>Draft genome sequences of novel Actinobacteria.</title>
        <authorList>
            <person name="Sahin N."/>
            <person name="Ay H."/>
            <person name="Saygin H."/>
        </authorList>
    </citation>
    <scope>NUCLEOTIDE SEQUENCE [LARGE SCALE GENOMIC DNA]</scope>
    <source>
        <strain evidence="1 2">8K307</strain>
    </source>
</reference>
<protein>
    <recommendedName>
        <fullName evidence="3">SurA N-terminal domain-containing protein</fullName>
    </recommendedName>
</protein>
<name>A0A4R5AHC8_9ACTN</name>
<dbReference type="EMBL" id="SMLB01000007">
    <property type="protein sequence ID" value="TDD71085.1"/>
    <property type="molecule type" value="Genomic_DNA"/>
</dbReference>
<dbReference type="Gene3D" id="1.10.4030.10">
    <property type="entry name" value="Porin chaperone SurA, peptide-binding domain"/>
    <property type="match status" value="1"/>
</dbReference>